<dbReference type="Proteomes" id="UP001165082">
    <property type="component" value="Unassembled WGS sequence"/>
</dbReference>
<evidence type="ECO:0000313" key="2">
    <source>
        <dbReference type="EMBL" id="GMH64343.1"/>
    </source>
</evidence>
<accession>A0A9W7A820</accession>
<organism evidence="2 3">
    <name type="scientific">Triparma retinervis</name>
    <dbReference type="NCBI Taxonomy" id="2557542"/>
    <lineage>
        <taxon>Eukaryota</taxon>
        <taxon>Sar</taxon>
        <taxon>Stramenopiles</taxon>
        <taxon>Ochrophyta</taxon>
        <taxon>Bolidophyceae</taxon>
        <taxon>Parmales</taxon>
        <taxon>Triparmaceae</taxon>
        <taxon>Triparma</taxon>
    </lineage>
</organism>
<feature type="compositionally biased region" description="Basic and acidic residues" evidence="1">
    <location>
        <begin position="70"/>
        <end position="91"/>
    </location>
</feature>
<name>A0A9W7A820_9STRA</name>
<dbReference type="EMBL" id="BRXZ01006665">
    <property type="protein sequence ID" value="GMH64343.1"/>
    <property type="molecule type" value="Genomic_DNA"/>
</dbReference>
<dbReference type="OrthoDB" id="10634089at2759"/>
<gene>
    <name evidence="2" type="ORF">TrRE_jg1600</name>
</gene>
<evidence type="ECO:0000256" key="1">
    <source>
        <dbReference type="SAM" id="MobiDB-lite"/>
    </source>
</evidence>
<evidence type="ECO:0008006" key="4">
    <source>
        <dbReference type="Google" id="ProtNLM"/>
    </source>
</evidence>
<sequence length="166" mass="19067">MSLSFVPDRNFNIQEVLQRDGFERVPGSSIGCDDTWIVAYKKVPYKHYEYYIEAPSGRRFTKKKVAVKHFKEEQENSRAPTKAEDENDARTHLNPGQTDMDLCSQQKKPVPQCLANNTTCSEFLQTLKADNTILKEFKKSTIQKMPDEGVKESEEDDKDEGEGKKK</sequence>
<feature type="compositionally biased region" description="Basic and acidic residues" evidence="1">
    <location>
        <begin position="137"/>
        <end position="152"/>
    </location>
</feature>
<evidence type="ECO:0000313" key="3">
    <source>
        <dbReference type="Proteomes" id="UP001165082"/>
    </source>
</evidence>
<dbReference type="AlphaFoldDB" id="A0A9W7A820"/>
<reference evidence="2" key="1">
    <citation type="submission" date="2022-07" db="EMBL/GenBank/DDBJ databases">
        <title>Genome analysis of Parmales, a sister group of diatoms, reveals the evolutionary specialization of diatoms from phago-mixotrophs to photoautotrophs.</title>
        <authorList>
            <person name="Ban H."/>
            <person name="Sato S."/>
            <person name="Yoshikawa S."/>
            <person name="Kazumasa Y."/>
            <person name="Nakamura Y."/>
            <person name="Ichinomiya M."/>
            <person name="Saitoh K."/>
            <person name="Sato N."/>
            <person name="Blanc-Mathieu R."/>
            <person name="Endo H."/>
            <person name="Kuwata A."/>
            <person name="Ogata H."/>
        </authorList>
    </citation>
    <scope>NUCLEOTIDE SEQUENCE</scope>
</reference>
<keyword evidence="3" id="KW-1185">Reference proteome</keyword>
<feature type="region of interest" description="Disordered" evidence="1">
    <location>
        <begin position="70"/>
        <end position="103"/>
    </location>
</feature>
<proteinExistence type="predicted"/>
<protein>
    <recommendedName>
        <fullName evidence="4">MBD domain-containing protein</fullName>
    </recommendedName>
</protein>
<comment type="caution">
    <text evidence="2">The sequence shown here is derived from an EMBL/GenBank/DDBJ whole genome shotgun (WGS) entry which is preliminary data.</text>
</comment>
<feature type="region of interest" description="Disordered" evidence="1">
    <location>
        <begin position="137"/>
        <end position="166"/>
    </location>
</feature>